<name>A0A4V2J367_9BACL</name>
<comment type="caution">
    <text evidence="8">The sequence shown here is derived from an EMBL/GenBank/DDBJ whole genome shotgun (WGS) entry which is preliminary data.</text>
</comment>
<dbReference type="GO" id="GO:0005737">
    <property type="term" value="C:cytoplasm"/>
    <property type="evidence" value="ECO:0007669"/>
    <property type="project" value="UniProtKB-SubCell"/>
</dbReference>
<evidence type="ECO:0000256" key="5">
    <source>
        <dbReference type="ARBA" id="ARBA00022597"/>
    </source>
</evidence>
<dbReference type="Proteomes" id="UP000293142">
    <property type="component" value="Unassembled WGS sequence"/>
</dbReference>
<comment type="function">
    <text evidence="1">General (non sugar-specific) component of the phosphoenolpyruvate-dependent sugar phosphotransferase system (sugar PTS). This major carbohydrate active-transport system catalyzes the phosphorylation of incoming sugar substrates concomitantly with their translocation across the cell membrane. The phosphoryl group from phosphoenolpyruvate (PEP) is transferred to the phosphoryl carrier protein HPr by enzyme I. Phospho-HPr then transfers it to the PTS EIIA domain.</text>
</comment>
<evidence type="ECO:0000256" key="3">
    <source>
        <dbReference type="ARBA" id="ARBA00020422"/>
    </source>
</evidence>
<dbReference type="Gene3D" id="3.30.1340.10">
    <property type="entry name" value="HPr-like"/>
    <property type="match status" value="1"/>
</dbReference>
<dbReference type="CDD" id="cd00367">
    <property type="entry name" value="PTS-HPr_like"/>
    <property type="match status" value="1"/>
</dbReference>
<evidence type="ECO:0000256" key="4">
    <source>
        <dbReference type="ARBA" id="ARBA00022490"/>
    </source>
</evidence>
<evidence type="ECO:0000256" key="6">
    <source>
        <dbReference type="ARBA" id="ARBA00022683"/>
    </source>
</evidence>
<dbReference type="PROSITE" id="PS00369">
    <property type="entry name" value="PTS_HPR_HIS"/>
    <property type="match status" value="1"/>
</dbReference>
<evidence type="ECO:0000313" key="8">
    <source>
        <dbReference type="EMBL" id="TBL70102.1"/>
    </source>
</evidence>
<dbReference type="InterPro" id="IPR050399">
    <property type="entry name" value="HPr"/>
</dbReference>
<protein>
    <recommendedName>
        <fullName evidence="3">Phosphocarrier protein HPr</fullName>
    </recommendedName>
</protein>
<dbReference type="SUPFAM" id="SSF55594">
    <property type="entry name" value="HPr-like"/>
    <property type="match status" value="1"/>
</dbReference>
<dbReference type="PRINTS" id="PR00107">
    <property type="entry name" value="PHOSPHOCPHPR"/>
</dbReference>
<evidence type="ECO:0000259" key="7">
    <source>
        <dbReference type="PROSITE" id="PS51350"/>
    </source>
</evidence>
<dbReference type="OrthoDB" id="9809047at2"/>
<proteinExistence type="predicted"/>
<dbReference type="RefSeq" id="WP_131018126.1">
    <property type="nucleotide sequence ID" value="NZ_SIRE01000034.1"/>
</dbReference>
<dbReference type="GO" id="GO:0009401">
    <property type="term" value="P:phosphoenolpyruvate-dependent sugar phosphotransferase system"/>
    <property type="evidence" value="ECO:0007669"/>
    <property type="project" value="UniProtKB-KW"/>
</dbReference>
<feature type="domain" description="HPr" evidence="7">
    <location>
        <begin position="1"/>
        <end position="84"/>
    </location>
</feature>
<dbReference type="InterPro" id="IPR001020">
    <property type="entry name" value="PTS_HPr_His_P_site"/>
</dbReference>
<sequence>MERQVTINHPEGLHARPASDFVEAAIPFQSKIEVVFQNKSVNAKSMLSLLKLGIEQGNSVVLRAEGPDAEQALETLGGILENTH</sequence>
<keyword evidence="9" id="KW-1185">Reference proteome</keyword>
<dbReference type="AlphaFoldDB" id="A0A4V2J367"/>
<dbReference type="EMBL" id="SIRE01000034">
    <property type="protein sequence ID" value="TBL70102.1"/>
    <property type="molecule type" value="Genomic_DNA"/>
</dbReference>
<dbReference type="NCBIfam" id="TIGR01003">
    <property type="entry name" value="PTS_HPr_family"/>
    <property type="match status" value="1"/>
</dbReference>
<keyword evidence="5" id="KW-0813">Transport</keyword>
<dbReference type="Pfam" id="PF00381">
    <property type="entry name" value="PTS-HPr"/>
    <property type="match status" value="1"/>
</dbReference>
<gene>
    <name evidence="8" type="ORF">EYB31_34395</name>
</gene>
<dbReference type="PANTHER" id="PTHR33705">
    <property type="entry name" value="PHOSPHOCARRIER PROTEIN HPR"/>
    <property type="match status" value="1"/>
</dbReference>
<dbReference type="PROSITE" id="PS51350">
    <property type="entry name" value="PTS_HPR_DOM"/>
    <property type="match status" value="1"/>
</dbReference>
<keyword evidence="6" id="KW-0598">Phosphotransferase system</keyword>
<dbReference type="InterPro" id="IPR035895">
    <property type="entry name" value="HPr-like_sf"/>
</dbReference>
<dbReference type="PANTHER" id="PTHR33705:SF2">
    <property type="entry name" value="PHOSPHOCARRIER PROTEIN NPR"/>
    <property type="match status" value="1"/>
</dbReference>
<evidence type="ECO:0000256" key="2">
    <source>
        <dbReference type="ARBA" id="ARBA00004496"/>
    </source>
</evidence>
<keyword evidence="4" id="KW-0963">Cytoplasm</keyword>
<dbReference type="InterPro" id="IPR000032">
    <property type="entry name" value="HPr-like"/>
</dbReference>
<comment type="subcellular location">
    <subcellularLocation>
        <location evidence="2">Cytoplasm</location>
    </subcellularLocation>
</comment>
<reference evidence="8 9" key="1">
    <citation type="submission" date="2019-02" db="EMBL/GenBank/DDBJ databases">
        <title>Paenibacillus sp. nov., isolated from surface-sterilized tissue of Thalictrum simplex L.</title>
        <authorList>
            <person name="Tuo L."/>
        </authorList>
    </citation>
    <scope>NUCLEOTIDE SEQUENCE [LARGE SCALE GENOMIC DNA]</scope>
    <source>
        <strain evidence="8 9">N2SHLJ1</strain>
    </source>
</reference>
<organism evidence="8 9">
    <name type="scientific">Paenibacillus thalictri</name>
    <dbReference type="NCBI Taxonomy" id="2527873"/>
    <lineage>
        <taxon>Bacteria</taxon>
        <taxon>Bacillati</taxon>
        <taxon>Bacillota</taxon>
        <taxon>Bacilli</taxon>
        <taxon>Bacillales</taxon>
        <taxon>Paenibacillaceae</taxon>
        <taxon>Paenibacillus</taxon>
    </lineage>
</organism>
<evidence type="ECO:0000256" key="1">
    <source>
        <dbReference type="ARBA" id="ARBA00003681"/>
    </source>
</evidence>
<keyword evidence="5" id="KW-0762">Sugar transport</keyword>
<evidence type="ECO:0000313" key="9">
    <source>
        <dbReference type="Proteomes" id="UP000293142"/>
    </source>
</evidence>
<accession>A0A4V2J367</accession>